<evidence type="ECO:0000256" key="1">
    <source>
        <dbReference type="SAM" id="Coils"/>
    </source>
</evidence>
<dbReference type="GO" id="GO:0006405">
    <property type="term" value="P:RNA export from nucleus"/>
    <property type="evidence" value="ECO:0007669"/>
    <property type="project" value="TreeGrafter"/>
</dbReference>
<sequence length="164" mass="18938">MEGMSIVWEVLFVAKFRYQVHEILRLEGENVKRKYTKEVDKSLQSMEAEAERLFKEERSLLFEDDAASKRDSMFEKAEFIESELERMTEQIKSIIQTFNAKQGVDMDLTDNMTPIDAAARILNNQLSSLMWIDEKANDFSAQIQKLGKHGSSVGDSLSSKFWLT</sequence>
<organism evidence="2 3">
    <name type="scientific">Vanilla planifolia</name>
    <name type="common">Vanilla</name>
    <dbReference type="NCBI Taxonomy" id="51239"/>
    <lineage>
        <taxon>Eukaryota</taxon>
        <taxon>Viridiplantae</taxon>
        <taxon>Streptophyta</taxon>
        <taxon>Embryophyta</taxon>
        <taxon>Tracheophyta</taxon>
        <taxon>Spermatophyta</taxon>
        <taxon>Magnoliopsida</taxon>
        <taxon>Liliopsida</taxon>
        <taxon>Asparagales</taxon>
        <taxon>Orchidaceae</taxon>
        <taxon>Vanilloideae</taxon>
        <taxon>Vanilleae</taxon>
        <taxon>Vanilla</taxon>
    </lineage>
</organism>
<protein>
    <submittedName>
        <fullName evidence="2">Uncharacterized protein</fullName>
    </submittedName>
</protein>
<dbReference type="InterPro" id="IPR026010">
    <property type="entry name" value="NSP1/NUP62"/>
</dbReference>
<gene>
    <name evidence="2" type="ORF">HPP92_002382</name>
</gene>
<dbReference type="PANTHER" id="PTHR12084:SF0">
    <property type="entry name" value="NUCLEAR PORE GLYCOPROTEIN P62"/>
    <property type="match status" value="1"/>
</dbReference>
<dbReference type="GO" id="GO:0005543">
    <property type="term" value="F:phospholipid binding"/>
    <property type="evidence" value="ECO:0007669"/>
    <property type="project" value="TreeGrafter"/>
</dbReference>
<evidence type="ECO:0000313" key="3">
    <source>
        <dbReference type="Proteomes" id="UP000639772"/>
    </source>
</evidence>
<dbReference type="PANTHER" id="PTHR12084">
    <property type="entry name" value="NUCLEAR PORE GLYCOPROTEIN P62-RELATED"/>
    <property type="match status" value="1"/>
</dbReference>
<dbReference type="AlphaFoldDB" id="A0A835S146"/>
<dbReference type="OrthoDB" id="344345at2759"/>
<evidence type="ECO:0000313" key="2">
    <source>
        <dbReference type="EMBL" id="KAG0502310.1"/>
    </source>
</evidence>
<feature type="coiled-coil region" evidence="1">
    <location>
        <begin position="36"/>
        <end position="97"/>
    </location>
</feature>
<dbReference type="GO" id="GO:0006606">
    <property type="term" value="P:protein import into nucleus"/>
    <property type="evidence" value="ECO:0007669"/>
    <property type="project" value="TreeGrafter"/>
</dbReference>
<dbReference type="Proteomes" id="UP000639772">
    <property type="component" value="Chromosome 1"/>
</dbReference>
<comment type="caution">
    <text evidence="2">The sequence shown here is derived from an EMBL/GenBank/DDBJ whole genome shotgun (WGS) entry which is preliminary data.</text>
</comment>
<dbReference type="GO" id="GO:0044613">
    <property type="term" value="C:nuclear pore central transport channel"/>
    <property type="evidence" value="ECO:0007669"/>
    <property type="project" value="TreeGrafter"/>
</dbReference>
<proteinExistence type="predicted"/>
<accession>A0A835S146</accession>
<keyword evidence="1" id="KW-0175">Coiled coil</keyword>
<reference evidence="2 3" key="1">
    <citation type="journal article" date="2020" name="Nat. Food">
        <title>A phased Vanilla planifolia genome enables genetic improvement of flavour and production.</title>
        <authorList>
            <person name="Hasing T."/>
            <person name="Tang H."/>
            <person name="Brym M."/>
            <person name="Khazi F."/>
            <person name="Huang T."/>
            <person name="Chambers A.H."/>
        </authorList>
    </citation>
    <scope>NUCLEOTIDE SEQUENCE [LARGE SCALE GENOMIC DNA]</scope>
    <source>
        <tissue evidence="2">Leaf</tissue>
    </source>
</reference>
<dbReference type="GO" id="GO:0017056">
    <property type="term" value="F:structural constituent of nuclear pore"/>
    <property type="evidence" value="ECO:0007669"/>
    <property type="project" value="InterPro"/>
</dbReference>
<name>A0A835S146_VANPL</name>
<dbReference type="EMBL" id="JADCNM010000001">
    <property type="protein sequence ID" value="KAG0502310.1"/>
    <property type="molecule type" value="Genomic_DNA"/>
</dbReference>